<protein>
    <submittedName>
        <fullName evidence="2">DUF3102 domain-containing protein</fullName>
    </submittedName>
</protein>
<keyword evidence="1" id="KW-0175">Coiled coil</keyword>
<comment type="caution">
    <text evidence="2">The sequence shown here is derived from an EMBL/GenBank/DDBJ whole genome shotgun (WGS) entry which is preliminary data.</text>
</comment>
<evidence type="ECO:0000313" key="2">
    <source>
        <dbReference type="EMBL" id="MCZ0726149.1"/>
    </source>
</evidence>
<dbReference type="Proteomes" id="UP001146670">
    <property type="component" value="Unassembled WGS sequence"/>
</dbReference>
<gene>
    <name evidence="2" type="ORF">OW157_06120</name>
</gene>
<dbReference type="AlphaFoldDB" id="A0A9X3JH13"/>
<organism evidence="2 3">
    <name type="scientific">Aerococcus kribbianus</name>
    <dbReference type="NCBI Taxonomy" id="2999064"/>
    <lineage>
        <taxon>Bacteria</taxon>
        <taxon>Bacillati</taxon>
        <taxon>Bacillota</taxon>
        <taxon>Bacilli</taxon>
        <taxon>Lactobacillales</taxon>
        <taxon>Aerococcaceae</taxon>
        <taxon>Aerococcus</taxon>
    </lineage>
</organism>
<proteinExistence type="predicted"/>
<feature type="coiled-coil region" evidence="1">
    <location>
        <begin position="112"/>
        <end position="221"/>
    </location>
</feature>
<dbReference type="RefSeq" id="WP_268752474.1">
    <property type="nucleotide sequence ID" value="NZ_JAPRFQ010000002.1"/>
</dbReference>
<keyword evidence="3" id="KW-1185">Reference proteome</keyword>
<evidence type="ECO:0000256" key="1">
    <source>
        <dbReference type="SAM" id="Coils"/>
    </source>
</evidence>
<name>A0A9X3JH13_9LACT</name>
<dbReference type="EMBL" id="JAPRFR010000002">
    <property type="protein sequence ID" value="MCZ0726149.1"/>
    <property type="molecule type" value="Genomic_DNA"/>
</dbReference>
<sequence length="290" mass="33991">MNEIRLSDDLHQIEFEINRYKKTAGESIWEIGRRLNHVKEKNLVHGQFAGWLEDQGIHVREAQRMMKVAKELPKTTTLSYLGETALYLLSTLPEKEKEEQFEKIEAGDTPTVKELRTLTKELREKEQEIESLTNQVNQLSAQPKPKPIVETKEVLKEVKPADYDSLKTDNKQLAERLKEVESNLKYTQQKYSLLEESTQEAKELEATIRRMKGEKNRFEAMFSLNDKTQAINDFFDKEMAAVRFKPLVDIVQSEKAFNDLRDTVNVVDQWVEEMQRILPDRYIREAETIE</sequence>
<accession>A0A9X3JH13</accession>
<evidence type="ECO:0000313" key="3">
    <source>
        <dbReference type="Proteomes" id="UP001146670"/>
    </source>
</evidence>
<reference evidence="2" key="1">
    <citation type="submission" date="2022-12" db="EMBL/GenBank/DDBJ databases">
        <title>Description and comparative metabolic analysis of Aerococcus sp. nov., isolated from the feces of a pig.</title>
        <authorList>
            <person name="Chang Y.-H."/>
        </authorList>
    </citation>
    <scope>NUCLEOTIDE SEQUENCE</scope>
    <source>
        <strain evidence="2">YH-aer222</strain>
    </source>
</reference>